<evidence type="ECO:0000313" key="2">
    <source>
        <dbReference type="Proteomes" id="UP001528920"/>
    </source>
</evidence>
<comment type="caution">
    <text evidence="1">The sequence shown here is derived from an EMBL/GenBank/DDBJ whole genome shotgun (WGS) entry which is preliminary data.</text>
</comment>
<reference evidence="1 2" key="1">
    <citation type="submission" date="2022-01" db="EMBL/GenBank/DDBJ databases">
        <title>Labilibaculum sp. nov, a marine bacterium isolated from Antarctica.</title>
        <authorList>
            <person name="Dai W."/>
        </authorList>
    </citation>
    <scope>NUCLEOTIDE SEQUENCE [LARGE SCALE GENOMIC DNA]</scope>
    <source>
        <strain evidence="1 2">DW002</strain>
    </source>
</reference>
<accession>A0ABT5VPR6</accession>
<gene>
    <name evidence="1" type="ORF">L3049_05335</name>
</gene>
<evidence type="ECO:0000313" key="1">
    <source>
        <dbReference type="EMBL" id="MDE5417424.1"/>
    </source>
</evidence>
<organism evidence="1 2">
    <name type="scientific">Paralabilibaculum antarcticum</name>
    <dbReference type="NCBI Taxonomy" id="2912572"/>
    <lineage>
        <taxon>Bacteria</taxon>
        <taxon>Pseudomonadati</taxon>
        <taxon>Bacteroidota</taxon>
        <taxon>Bacteroidia</taxon>
        <taxon>Marinilabiliales</taxon>
        <taxon>Marinifilaceae</taxon>
        <taxon>Paralabilibaculum</taxon>
    </lineage>
</organism>
<keyword evidence="2" id="KW-1185">Reference proteome</keyword>
<sequence>MKNNNVIILIGLLLLFIPITIQAQLPAEIDTSKTWYLSWSDDFDYENSKLDLASLLNMPH</sequence>
<proteinExistence type="predicted"/>
<dbReference type="EMBL" id="JAKJSC010000001">
    <property type="protein sequence ID" value="MDE5417424.1"/>
    <property type="molecule type" value="Genomic_DNA"/>
</dbReference>
<dbReference type="RefSeq" id="WP_275108764.1">
    <property type="nucleotide sequence ID" value="NZ_JAKJSC010000001.1"/>
</dbReference>
<name>A0ABT5VPR6_9BACT</name>
<dbReference type="Proteomes" id="UP001528920">
    <property type="component" value="Unassembled WGS sequence"/>
</dbReference>
<protein>
    <submittedName>
        <fullName evidence="1">Uncharacterized protein</fullName>
    </submittedName>
</protein>